<feature type="domain" description="JmjC" evidence="2">
    <location>
        <begin position="327"/>
        <end position="502"/>
    </location>
</feature>
<organism evidence="3 4">
    <name type="scientific">Cladophialophora immunda</name>
    <dbReference type="NCBI Taxonomy" id="569365"/>
    <lineage>
        <taxon>Eukaryota</taxon>
        <taxon>Fungi</taxon>
        <taxon>Dikarya</taxon>
        <taxon>Ascomycota</taxon>
        <taxon>Pezizomycotina</taxon>
        <taxon>Eurotiomycetes</taxon>
        <taxon>Chaetothyriomycetidae</taxon>
        <taxon>Chaetothyriales</taxon>
        <taxon>Herpotrichiellaceae</taxon>
        <taxon>Cladophialophora</taxon>
    </lineage>
</organism>
<dbReference type="OrthoDB" id="47172at2759"/>
<dbReference type="PANTHER" id="PTHR12461:SF101">
    <property type="entry name" value="TRNA WYBUTOSINE-SYNTHESIZING PROTEIN 4"/>
    <property type="match status" value="1"/>
</dbReference>
<keyword evidence="4" id="KW-1185">Reference proteome</keyword>
<dbReference type="AlphaFoldDB" id="A0A0D2BZJ8"/>
<dbReference type="Proteomes" id="UP000054466">
    <property type="component" value="Unassembled WGS sequence"/>
</dbReference>
<dbReference type="HOGENOM" id="CLU_016785_0_0_1"/>
<dbReference type="EMBL" id="KN847046">
    <property type="protein sequence ID" value="KIW23745.1"/>
    <property type="molecule type" value="Genomic_DNA"/>
</dbReference>
<protein>
    <recommendedName>
        <fullName evidence="2">JmjC domain-containing protein</fullName>
    </recommendedName>
</protein>
<evidence type="ECO:0000313" key="4">
    <source>
        <dbReference type="Proteomes" id="UP000054466"/>
    </source>
</evidence>
<dbReference type="PROSITE" id="PS51184">
    <property type="entry name" value="JMJC"/>
    <property type="match status" value="1"/>
</dbReference>
<feature type="region of interest" description="Disordered" evidence="1">
    <location>
        <begin position="138"/>
        <end position="165"/>
    </location>
</feature>
<dbReference type="Pfam" id="PF13621">
    <property type="entry name" value="Cupin_8"/>
    <property type="match status" value="1"/>
</dbReference>
<dbReference type="RefSeq" id="XP_016243961.1">
    <property type="nucleotide sequence ID" value="XM_016399399.1"/>
</dbReference>
<evidence type="ECO:0000313" key="3">
    <source>
        <dbReference type="EMBL" id="KIW23745.1"/>
    </source>
</evidence>
<reference evidence="3 4" key="1">
    <citation type="submission" date="2015-01" db="EMBL/GenBank/DDBJ databases">
        <title>The Genome Sequence of Cladophialophora immunda CBS83496.</title>
        <authorList>
            <consortium name="The Broad Institute Genomics Platform"/>
            <person name="Cuomo C."/>
            <person name="de Hoog S."/>
            <person name="Gorbushina A."/>
            <person name="Stielow B."/>
            <person name="Teixiera M."/>
            <person name="Abouelleil A."/>
            <person name="Chapman S.B."/>
            <person name="Priest M."/>
            <person name="Young S.K."/>
            <person name="Wortman J."/>
            <person name="Nusbaum C."/>
            <person name="Birren B."/>
        </authorList>
    </citation>
    <scope>NUCLEOTIDE SEQUENCE [LARGE SCALE GENOMIC DNA]</scope>
    <source>
        <strain evidence="3 4">CBS 83496</strain>
    </source>
</reference>
<dbReference type="InterPro" id="IPR041667">
    <property type="entry name" value="Cupin_8"/>
</dbReference>
<dbReference type="GeneID" id="27351117"/>
<name>A0A0D2BZJ8_9EURO</name>
<dbReference type="PANTHER" id="PTHR12461">
    <property type="entry name" value="HYPOXIA-INDUCIBLE FACTOR 1 ALPHA INHIBITOR-RELATED"/>
    <property type="match status" value="1"/>
</dbReference>
<gene>
    <name evidence="3" type="ORF">PV07_11923</name>
</gene>
<evidence type="ECO:0000256" key="1">
    <source>
        <dbReference type="SAM" id="MobiDB-lite"/>
    </source>
</evidence>
<dbReference type="Gene3D" id="2.60.120.650">
    <property type="entry name" value="Cupin"/>
    <property type="match status" value="1"/>
</dbReference>
<proteinExistence type="predicted"/>
<feature type="region of interest" description="Disordered" evidence="1">
    <location>
        <begin position="324"/>
        <end position="348"/>
    </location>
</feature>
<dbReference type="STRING" id="569365.A0A0D2BZJ8"/>
<dbReference type="InterPro" id="IPR003347">
    <property type="entry name" value="JmjC_dom"/>
</dbReference>
<dbReference type="VEuPathDB" id="FungiDB:PV07_11923"/>
<sequence length="502" mass="56411">MSEYGDGTFWRSIADRLQHCGPDDPIHKCFPDSMGKSILDQTDELFSLADQKLHTFPFKDVQPCWFRLYTDASIVKVLKLLGLTSPALEDSRLSESLKIHLDEIVSILDMSLIMAGGLGREQMIHNILARLQAASVSDEEDKGRPRKRRRVNGNSGSGELPNDLLSADSVSIPTIEFPVMHMDRPSLTKFSHHIHQTRKPAVLTNTINHWPALEKWQRTSFWLDATIGGRRLVPIEVGRSYTDDDWSQKIVPFKDFLSLYLLQSSDDGSSKVPSSNIQTGYLAQHDLFKQIPALRNDIATPDYCYLDAPPAEPNTPVALSKAREGVKKTSHPKTIPTFPGPSDNDDVDDLGPDNDVQTNIWFGPAWTISPLHHDPYHNILCQVVGRKYVRLYSPQHSKVLLPRREDEPAPHVFSTGKADGTNVAVNDGEQRSETIDMSNTSQVDIAAMELSPLEDWDEVYPGISQVPYVECILEAGQALYIPIGWWHYVRSSSMGISVSFWW</sequence>
<dbReference type="SUPFAM" id="SSF51197">
    <property type="entry name" value="Clavaminate synthase-like"/>
    <property type="match status" value="1"/>
</dbReference>
<evidence type="ECO:0000259" key="2">
    <source>
        <dbReference type="PROSITE" id="PS51184"/>
    </source>
</evidence>
<dbReference type="SMART" id="SM00558">
    <property type="entry name" value="JmjC"/>
    <property type="match status" value="1"/>
</dbReference>
<accession>A0A0D2BZJ8</accession>